<feature type="compositionally biased region" description="Basic and acidic residues" evidence="1">
    <location>
        <begin position="43"/>
        <end position="62"/>
    </location>
</feature>
<evidence type="ECO:0000256" key="1">
    <source>
        <dbReference type="SAM" id="MobiDB-lite"/>
    </source>
</evidence>
<comment type="caution">
    <text evidence="2">The sequence shown here is derived from an EMBL/GenBank/DDBJ whole genome shotgun (WGS) entry which is preliminary data.</text>
</comment>
<accession>A0A9P6ACG5</accession>
<name>A0A9P6ACG5_9AGAM</name>
<keyword evidence="3" id="KW-1185">Reference proteome</keyword>
<evidence type="ECO:0000313" key="3">
    <source>
        <dbReference type="Proteomes" id="UP000886523"/>
    </source>
</evidence>
<proteinExistence type="predicted"/>
<dbReference type="EMBL" id="MU129408">
    <property type="protein sequence ID" value="KAF9503224.1"/>
    <property type="molecule type" value="Genomic_DNA"/>
</dbReference>
<gene>
    <name evidence="2" type="ORF">BS47DRAFT_1402615</name>
</gene>
<evidence type="ECO:0000313" key="2">
    <source>
        <dbReference type="EMBL" id="KAF9503224.1"/>
    </source>
</evidence>
<sequence>MKKKRPGAKDPMRPPPNFGKWFITFKVPIAHQSPPPPDSNTMNEDREIARDEQDPTHMDEKQ</sequence>
<dbReference type="AlphaFoldDB" id="A0A9P6ACG5"/>
<dbReference type="Proteomes" id="UP000886523">
    <property type="component" value="Unassembled WGS sequence"/>
</dbReference>
<feature type="region of interest" description="Disordered" evidence="1">
    <location>
        <begin position="27"/>
        <end position="62"/>
    </location>
</feature>
<organism evidence="2 3">
    <name type="scientific">Hydnum rufescens UP504</name>
    <dbReference type="NCBI Taxonomy" id="1448309"/>
    <lineage>
        <taxon>Eukaryota</taxon>
        <taxon>Fungi</taxon>
        <taxon>Dikarya</taxon>
        <taxon>Basidiomycota</taxon>
        <taxon>Agaricomycotina</taxon>
        <taxon>Agaricomycetes</taxon>
        <taxon>Cantharellales</taxon>
        <taxon>Hydnaceae</taxon>
        <taxon>Hydnum</taxon>
    </lineage>
</organism>
<reference evidence="2" key="1">
    <citation type="journal article" date="2020" name="Nat. Commun.">
        <title>Large-scale genome sequencing of mycorrhizal fungi provides insights into the early evolution of symbiotic traits.</title>
        <authorList>
            <person name="Miyauchi S."/>
            <person name="Kiss E."/>
            <person name="Kuo A."/>
            <person name="Drula E."/>
            <person name="Kohler A."/>
            <person name="Sanchez-Garcia M."/>
            <person name="Morin E."/>
            <person name="Andreopoulos B."/>
            <person name="Barry K.W."/>
            <person name="Bonito G."/>
            <person name="Buee M."/>
            <person name="Carver A."/>
            <person name="Chen C."/>
            <person name="Cichocki N."/>
            <person name="Clum A."/>
            <person name="Culley D."/>
            <person name="Crous P.W."/>
            <person name="Fauchery L."/>
            <person name="Girlanda M."/>
            <person name="Hayes R.D."/>
            <person name="Keri Z."/>
            <person name="LaButti K."/>
            <person name="Lipzen A."/>
            <person name="Lombard V."/>
            <person name="Magnuson J."/>
            <person name="Maillard F."/>
            <person name="Murat C."/>
            <person name="Nolan M."/>
            <person name="Ohm R.A."/>
            <person name="Pangilinan J."/>
            <person name="Pereira M.F."/>
            <person name="Perotto S."/>
            <person name="Peter M."/>
            <person name="Pfister S."/>
            <person name="Riley R."/>
            <person name="Sitrit Y."/>
            <person name="Stielow J.B."/>
            <person name="Szollosi G."/>
            <person name="Zifcakova L."/>
            <person name="Stursova M."/>
            <person name="Spatafora J.W."/>
            <person name="Tedersoo L."/>
            <person name="Vaario L.M."/>
            <person name="Yamada A."/>
            <person name="Yan M."/>
            <person name="Wang P."/>
            <person name="Xu J."/>
            <person name="Bruns T."/>
            <person name="Baldrian P."/>
            <person name="Vilgalys R."/>
            <person name="Dunand C."/>
            <person name="Henrissat B."/>
            <person name="Grigoriev I.V."/>
            <person name="Hibbett D."/>
            <person name="Nagy L.G."/>
            <person name="Martin F.M."/>
        </authorList>
    </citation>
    <scope>NUCLEOTIDE SEQUENCE</scope>
    <source>
        <strain evidence="2">UP504</strain>
    </source>
</reference>
<protein>
    <submittedName>
        <fullName evidence="2">Uncharacterized protein</fullName>
    </submittedName>
</protein>
<feature type="region of interest" description="Disordered" evidence="1">
    <location>
        <begin position="1"/>
        <end position="20"/>
    </location>
</feature>